<protein>
    <submittedName>
        <fullName evidence="2">Uncharacterized protein</fullName>
    </submittedName>
</protein>
<feature type="region of interest" description="Disordered" evidence="1">
    <location>
        <begin position="104"/>
        <end position="174"/>
    </location>
</feature>
<organism evidence="2">
    <name type="scientific">Noctiluca scintillans</name>
    <name type="common">Sea sparkle</name>
    <name type="synonym">Red tide dinoflagellate</name>
    <dbReference type="NCBI Taxonomy" id="2966"/>
    <lineage>
        <taxon>Eukaryota</taxon>
        <taxon>Sar</taxon>
        <taxon>Alveolata</taxon>
        <taxon>Dinophyceae</taxon>
        <taxon>Noctilucales</taxon>
        <taxon>Noctilucaceae</taxon>
        <taxon>Noctiluca</taxon>
    </lineage>
</organism>
<sequence>MAQASLGSGSEERSPRTTRMAFSFRRGELETGDMLAQHLWHDEHRDHQKNMYRTSYHDMIHCRDVAVKRDMPSGYGGHIPSLRHDVLFRNTRFDDMRADLEHPHRDTHPSFWEQKAGIPSHTDNPRGARRPPTTGTVPNARVAPRWGLTFPAEEPPSFRTVPGRTTPRAVSSPANRVGIGSVGLRRLGETSPLVHTGALASAQLDGLLTKPYAPREHLSRPHM</sequence>
<reference evidence="2" key="1">
    <citation type="submission" date="2021-01" db="EMBL/GenBank/DDBJ databases">
        <authorList>
            <person name="Corre E."/>
            <person name="Pelletier E."/>
            <person name="Niang G."/>
            <person name="Scheremetjew M."/>
            <person name="Finn R."/>
            <person name="Kale V."/>
            <person name="Holt S."/>
            <person name="Cochrane G."/>
            <person name="Meng A."/>
            <person name="Brown T."/>
            <person name="Cohen L."/>
        </authorList>
    </citation>
    <scope>NUCLEOTIDE SEQUENCE</scope>
</reference>
<accession>A0A7S1AMJ8</accession>
<dbReference type="EMBL" id="HBFQ01047206">
    <property type="protein sequence ID" value="CAD8859204.1"/>
    <property type="molecule type" value="Transcribed_RNA"/>
</dbReference>
<proteinExistence type="predicted"/>
<evidence type="ECO:0000256" key="1">
    <source>
        <dbReference type="SAM" id="MobiDB-lite"/>
    </source>
</evidence>
<name>A0A7S1AMJ8_NOCSC</name>
<gene>
    <name evidence="2" type="ORF">NSCI0253_LOCUS33558</name>
</gene>
<dbReference type="AlphaFoldDB" id="A0A7S1AMJ8"/>
<evidence type="ECO:0000313" key="2">
    <source>
        <dbReference type="EMBL" id="CAD8859204.1"/>
    </source>
</evidence>